<dbReference type="Gene3D" id="3.90.1470.10">
    <property type="entry name" value="thrh gene product, domain 2"/>
    <property type="match status" value="1"/>
</dbReference>
<dbReference type="Pfam" id="PF00702">
    <property type="entry name" value="Hydrolase"/>
    <property type="match status" value="1"/>
</dbReference>
<dbReference type="NCBIfam" id="NF010109">
    <property type="entry name" value="PRK13582.1"/>
    <property type="match status" value="1"/>
</dbReference>
<evidence type="ECO:0000256" key="10">
    <source>
        <dbReference type="PIRSR" id="PIRSR611863-1"/>
    </source>
</evidence>
<comment type="pathway">
    <text evidence="1">Amino-acid biosynthesis; L-serine biosynthesis; L-serine from 3-phospho-D-glycerate: step 3/3.</text>
</comment>
<keyword evidence="6" id="KW-0460">Magnesium</keyword>
<keyword evidence="4" id="KW-0479">Metal-binding</keyword>
<evidence type="ECO:0000256" key="5">
    <source>
        <dbReference type="ARBA" id="ARBA00022801"/>
    </source>
</evidence>
<dbReference type="InterPro" id="IPR011863">
    <property type="entry name" value="HSK-PSP"/>
</dbReference>
<dbReference type="NCBIfam" id="TIGR01488">
    <property type="entry name" value="HAD-SF-IB"/>
    <property type="match status" value="1"/>
</dbReference>
<evidence type="ECO:0000256" key="4">
    <source>
        <dbReference type="ARBA" id="ARBA00022723"/>
    </source>
</evidence>
<dbReference type="SUPFAM" id="SSF56784">
    <property type="entry name" value="HAD-like"/>
    <property type="match status" value="1"/>
</dbReference>
<proteinExistence type="predicted"/>
<keyword evidence="3" id="KW-0028">Amino-acid biosynthesis</keyword>
<comment type="catalytic activity">
    <reaction evidence="8">
        <text>O-phospho-L-serine + H2O = L-serine + phosphate</text>
        <dbReference type="Rhea" id="RHEA:21208"/>
        <dbReference type="ChEBI" id="CHEBI:15377"/>
        <dbReference type="ChEBI" id="CHEBI:33384"/>
        <dbReference type="ChEBI" id="CHEBI:43474"/>
        <dbReference type="ChEBI" id="CHEBI:57524"/>
        <dbReference type="EC" id="3.1.3.3"/>
    </reaction>
</comment>
<feature type="binding site" evidence="12">
    <location>
        <position position="104"/>
    </location>
    <ligand>
        <name>Mg(2+)</name>
        <dbReference type="ChEBI" id="CHEBI:18420"/>
    </ligand>
</feature>
<feature type="binding site" evidence="11">
    <location>
        <position position="141"/>
    </location>
    <ligand>
        <name>substrate</name>
    </ligand>
</feature>
<dbReference type="InterPro" id="IPR023214">
    <property type="entry name" value="HAD_sf"/>
</dbReference>
<dbReference type="GO" id="GO:0005737">
    <property type="term" value="C:cytoplasm"/>
    <property type="evidence" value="ECO:0007669"/>
    <property type="project" value="TreeGrafter"/>
</dbReference>
<feature type="binding site" evidence="11">
    <location>
        <position position="250"/>
    </location>
    <ligand>
        <name>substrate</name>
    </ligand>
</feature>
<dbReference type="EMBL" id="CAADFP010000101">
    <property type="protein sequence ID" value="VFK30059.1"/>
    <property type="molecule type" value="Genomic_DNA"/>
</dbReference>
<evidence type="ECO:0000256" key="7">
    <source>
        <dbReference type="ARBA" id="ARBA00023299"/>
    </source>
</evidence>
<dbReference type="GO" id="GO:0006564">
    <property type="term" value="P:L-serine biosynthetic process"/>
    <property type="evidence" value="ECO:0007669"/>
    <property type="project" value="UniProtKB-KW"/>
</dbReference>
<protein>
    <recommendedName>
        <fullName evidence="2">phosphoserine phosphatase</fullName>
        <ecNumber evidence="2">3.1.3.3</ecNumber>
    </recommendedName>
</protein>
<reference evidence="14" key="1">
    <citation type="submission" date="2019-02" db="EMBL/GenBank/DDBJ databases">
        <authorList>
            <person name="Gruber-Vodicka R. H."/>
            <person name="Seah K. B. B."/>
        </authorList>
    </citation>
    <scope>NUCLEOTIDE SEQUENCE</scope>
    <source>
        <strain evidence="13">BECK_S312</strain>
        <strain evidence="14">BECK_S426</strain>
    </source>
</reference>
<evidence type="ECO:0000256" key="12">
    <source>
        <dbReference type="PIRSR" id="PIRSR611863-3"/>
    </source>
</evidence>
<evidence type="ECO:0000256" key="9">
    <source>
        <dbReference type="ARBA" id="ARBA00048523"/>
    </source>
</evidence>
<dbReference type="GO" id="GO:0000287">
    <property type="term" value="F:magnesium ion binding"/>
    <property type="evidence" value="ECO:0007669"/>
    <property type="project" value="TreeGrafter"/>
</dbReference>
<evidence type="ECO:0000256" key="11">
    <source>
        <dbReference type="PIRSR" id="PIRSR611863-2"/>
    </source>
</evidence>
<evidence type="ECO:0000313" key="14">
    <source>
        <dbReference type="EMBL" id="VFK30059.1"/>
    </source>
</evidence>
<sequence length="298" mass="34305">MRERRVGRIESCVHWREIAGTIEARGAPLVTFPENPEQNDQKSENLKKWYFINLFGSGFSGLGFSDRKVIPAAGIRRGGCLGALFHLMNYHGRLNVEIACLDLEGVLVPEVWIGMAERTGIPELRATTRDIPDYDVLMRQRLSIIDKHGFTLGDVREVIETLEPLDGAVAFLDWLRTRFQVIILSDTFYEFSRPLMRKLDWPTLFCNHLEIDDADRITGYRLRQPDQKRQAIKALHSLRFRAIAVGDSYNDTTMLAEADAGIFFRPPKDIAEKFPQYPITENYEDLRAQFRRISTRSI</sequence>
<feature type="active site" description="Proton donor" evidence="10">
    <location>
        <position position="104"/>
    </location>
</feature>
<dbReference type="Gene3D" id="3.40.50.1000">
    <property type="entry name" value="HAD superfamily/HAD-like"/>
    <property type="match status" value="1"/>
</dbReference>
<feature type="binding site" evidence="11">
    <location>
        <position position="110"/>
    </location>
    <ligand>
        <name>substrate</name>
    </ligand>
</feature>
<keyword evidence="5" id="KW-0378">Hydrolase</keyword>
<evidence type="ECO:0000256" key="6">
    <source>
        <dbReference type="ARBA" id="ARBA00022842"/>
    </source>
</evidence>
<evidence type="ECO:0000256" key="3">
    <source>
        <dbReference type="ARBA" id="ARBA00022605"/>
    </source>
</evidence>
<comment type="catalytic activity">
    <reaction evidence="9">
        <text>O-phospho-D-serine + H2O = D-serine + phosphate</text>
        <dbReference type="Rhea" id="RHEA:24873"/>
        <dbReference type="ChEBI" id="CHEBI:15377"/>
        <dbReference type="ChEBI" id="CHEBI:35247"/>
        <dbReference type="ChEBI" id="CHEBI:43474"/>
        <dbReference type="ChEBI" id="CHEBI:58680"/>
        <dbReference type="EC" id="3.1.3.3"/>
    </reaction>
</comment>
<evidence type="ECO:0000313" key="13">
    <source>
        <dbReference type="EMBL" id="VFK14207.1"/>
    </source>
</evidence>
<dbReference type="AlphaFoldDB" id="A0A450XLF6"/>
<keyword evidence="7" id="KW-0718">Serine biosynthesis</keyword>
<comment type="cofactor">
    <cofactor evidence="12">
        <name>Mg(2+)</name>
        <dbReference type="ChEBI" id="CHEBI:18420"/>
    </cofactor>
    <text evidence="12">Binds 1 Mg(2+) ion per subunit.</text>
</comment>
<evidence type="ECO:0000256" key="2">
    <source>
        <dbReference type="ARBA" id="ARBA00012640"/>
    </source>
</evidence>
<name>A0A450XLF6_9GAMM</name>
<feature type="binding site" evidence="11">
    <location>
        <begin position="185"/>
        <end position="186"/>
    </location>
    <ligand>
        <name>substrate</name>
    </ligand>
</feature>
<organism evidence="14">
    <name type="scientific">Candidatus Kentrum sp. LPFa</name>
    <dbReference type="NCBI Taxonomy" id="2126335"/>
    <lineage>
        <taxon>Bacteria</taxon>
        <taxon>Pseudomonadati</taxon>
        <taxon>Pseudomonadota</taxon>
        <taxon>Gammaproteobacteria</taxon>
        <taxon>Candidatus Kentrum</taxon>
    </lineage>
</organism>
<dbReference type="PANTHER" id="PTHR43344">
    <property type="entry name" value="PHOSPHOSERINE PHOSPHATASE"/>
    <property type="match status" value="1"/>
</dbReference>
<dbReference type="PANTHER" id="PTHR43344:SF2">
    <property type="entry name" value="PHOSPHOSERINE PHOSPHATASE"/>
    <property type="match status" value="1"/>
</dbReference>
<gene>
    <name evidence="13" type="ORF">BECKLPF1236A_GA0070988_101028</name>
    <name evidence="14" type="ORF">BECKLPF1236C_GA0070990_101019</name>
</gene>
<dbReference type="EC" id="3.1.3.3" evidence="2"/>
<dbReference type="GO" id="GO:0036424">
    <property type="term" value="F:L-phosphoserine phosphatase activity"/>
    <property type="evidence" value="ECO:0007669"/>
    <property type="project" value="TreeGrafter"/>
</dbReference>
<evidence type="ECO:0000256" key="1">
    <source>
        <dbReference type="ARBA" id="ARBA00005135"/>
    </source>
</evidence>
<accession>A0A450XLF6</accession>
<feature type="binding site" evidence="12">
    <location>
        <position position="102"/>
    </location>
    <ligand>
        <name>Mg(2+)</name>
        <dbReference type="ChEBI" id="CHEBI:18420"/>
    </ligand>
</feature>
<feature type="binding site" evidence="12">
    <location>
        <position position="247"/>
    </location>
    <ligand>
        <name>Mg(2+)</name>
        <dbReference type="ChEBI" id="CHEBI:18420"/>
    </ligand>
</feature>
<evidence type="ECO:0000256" key="8">
    <source>
        <dbReference type="ARBA" id="ARBA00048138"/>
    </source>
</evidence>
<feature type="binding site" evidence="11">
    <location>
        <position position="228"/>
    </location>
    <ligand>
        <name>substrate</name>
    </ligand>
</feature>
<dbReference type="EMBL" id="CAADFM010000102">
    <property type="protein sequence ID" value="VFK14207.1"/>
    <property type="molecule type" value="Genomic_DNA"/>
</dbReference>
<dbReference type="NCBIfam" id="TIGR02137">
    <property type="entry name" value="HSK-PSP"/>
    <property type="match status" value="1"/>
</dbReference>
<dbReference type="InterPro" id="IPR036412">
    <property type="entry name" value="HAD-like_sf"/>
</dbReference>
<feature type="active site" description="Nucleophile" evidence="10">
    <location>
        <position position="102"/>
    </location>
</feature>
<dbReference type="InterPro" id="IPR050582">
    <property type="entry name" value="HAD-like_SerB"/>
</dbReference>